<sequence>MKLEEQLIRKSYYETFLMGTEKEHPVELLGRIYTMEQENGLADLSYIRFAQGEIYYHSKDFEAAIFKWEKVENELSAWARKNIGDAQVQLGQADTAEGMYKSVVTDCPTLTAETSLHLFDLYAKQHKVEEAFQVIRTAVAQDPDYPNVTGVARAFYEEQQDWNSAVDLAVQEALRTGSLYWFDVLQHYIEEGWTSGMSPHTFQRAMDTLYYVDTDRFSRMLASFWNSYRGSELYFTWLQSVNQLFRGMDVVPVRQAALLHEQTYEELLKGVYFVRELQELVPGLLTNWLRLTEPQVALLPSAAVLAWHSMFADSLETSTVQRAEELISSLAGTYSLSASMHLFQSILEWAKVNELEAGARLGWWAQEIMEHETYRVLVAGIGGSGKSSFIQSLIGEAVLSTPTAAVTVIREGDSLYMEEITDHGVHSVEELEVFQELTATQRRSKICASVALPSPFLQENGLTLLDTPGFDGRAGAGDVAEYMQLTDSLLLVLDVNAPFSDRERDIVLQLQQKVPHLPITFILNKMDTIYSEEEASRIIEGTRARVHMYFPGCAVLPYSSRYTSKQQLQELLRLIGVGRGRDMEQARNVKLLFLVQKLIQRLLEKRVEVEESLAEEIRWNEDMLSKLKIAVENVRDLEDEKTRAIKQLYRAMKTDMKKGMADSIVNVVRSCADYVREDSDFRNLDKELDAEINRRLQEYLQRKVLPQLHEALGEWTGSAEQELLQGQSHMNEMFEAFNALYQEERLQAACDFRVVDDWNRDADRMTIGIQLEEVSILRRFTPTQLLLKSAGKLFGAIPQNKAMLYNKYKKYLETESFEEAAASVIQQFFMQFDLFEKTLERDMHLFFKQPLSVLQDAVAEAEANMEEKTAILAEMQAEPEVHRDPLTLFELRLRQAEWMMYAGQSRTAVRL</sequence>
<dbReference type="RefSeq" id="WP_254760942.1">
    <property type="nucleotide sequence ID" value="NZ_JANCLT010000017.1"/>
</dbReference>
<reference evidence="3" key="1">
    <citation type="submission" date="2022-07" db="EMBL/GenBank/DDBJ databases">
        <authorList>
            <person name="Li W.-J."/>
            <person name="Deng Q.-Q."/>
        </authorList>
    </citation>
    <scope>NUCLEOTIDE SEQUENCE</scope>
    <source>
        <strain evidence="3">SYSU M60031</strain>
    </source>
</reference>
<evidence type="ECO:0000313" key="4">
    <source>
        <dbReference type="Proteomes" id="UP001156102"/>
    </source>
</evidence>
<feature type="domain" description="Dynamin N-terminal" evidence="2">
    <location>
        <begin position="376"/>
        <end position="525"/>
    </location>
</feature>
<dbReference type="Pfam" id="PF00350">
    <property type="entry name" value="Dynamin_N"/>
    <property type="match status" value="1"/>
</dbReference>
<dbReference type="InterPro" id="IPR011990">
    <property type="entry name" value="TPR-like_helical_dom_sf"/>
</dbReference>
<dbReference type="InterPro" id="IPR045063">
    <property type="entry name" value="Dynamin_N"/>
</dbReference>
<evidence type="ECO:0000256" key="1">
    <source>
        <dbReference type="SAM" id="Coils"/>
    </source>
</evidence>
<keyword evidence="1" id="KW-0175">Coiled coil</keyword>
<evidence type="ECO:0000313" key="3">
    <source>
        <dbReference type="EMBL" id="MCP8971017.1"/>
    </source>
</evidence>
<name>A0AA41X962_9BACI</name>
<dbReference type="InterPro" id="IPR027417">
    <property type="entry name" value="P-loop_NTPase"/>
</dbReference>
<feature type="coiled-coil region" evidence="1">
    <location>
        <begin position="851"/>
        <end position="878"/>
    </location>
</feature>
<dbReference type="PANTHER" id="PTHR43681:SF1">
    <property type="entry name" value="SARCALUMENIN"/>
    <property type="match status" value="1"/>
</dbReference>
<dbReference type="EMBL" id="JANCLT010000017">
    <property type="protein sequence ID" value="MCP8971017.1"/>
    <property type="molecule type" value="Genomic_DNA"/>
</dbReference>
<proteinExistence type="predicted"/>
<evidence type="ECO:0000259" key="2">
    <source>
        <dbReference type="Pfam" id="PF00350"/>
    </source>
</evidence>
<dbReference type="InterPro" id="IPR051943">
    <property type="entry name" value="TRAFAC_Dynamin-like_GTPase"/>
</dbReference>
<organism evidence="3 4">
    <name type="scientific">Ectobacillus ponti</name>
    <dbReference type="NCBI Taxonomy" id="2961894"/>
    <lineage>
        <taxon>Bacteria</taxon>
        <taxon>Bacillati</taxon>
        <taxon>Bacillota</taxon>
        <taxon>Bacilli</taxon>
        <taxon>Bacillales</taxon>
        <taxon>Bacillaceae</taxon>
        <taxon>Ectobacillus</taxon>
    </lineage>
</organism>
<dbReference type="Gene3D" id="1.25.40.10">
    <property type="entry name" value="Tetratricopeptide repeat domain"/>
    <property type="match status" value="1"/>
</dbReference>
<feature type="coiled-coil region" evidence="1">
    <location>
        <begin position="620"/>
        <end position="647"/>
    </location>
</feature>
<dbReference type="Gene3D" id="3.40.50.300">
    <property type="entry name" value="P-loop containing nucleotide triphosphate hydrolases"/>
    <property type="match status" value="1"/>
</dbReference>
<dbReference type="Proteomes" id="UP001156102">
    <property type="component" value="Unassembled WGS sequence"/>
</dbReference>
<dbReference type="SUPFAM" id="SSF48452">
    <property type="entry name" value="TPR-like"/>
    <property type="match status" value="1"/>
</dbReference>
<gene>
    <name evidence="3" type="ORF">NK662_21070</name>
</gene>
<comment type="caution">
    <text evidence="3">The sequence shown here is derived from an EMBL/GenBank/DDBJ whole genome shotgun (WGS) entry which is preliminary data.</text>
</comment>
<keyword evidence="4" id="KW-1185">Reference proteome</keyword>
<dbReference type="SUPFAM" id="SSF52540">
    <property type="entry name" value="P-loop containing nucleoside triphosphate hydrolases"/>
    <property type="match status" value="1"/>
</dbReference>
<dbReference type="PANTHER" id="PTHR43681">
    <property type="entry name" value="TRANSMEMBRANE GTPASE FZO"/>
    <property type="match status" value="1"/>
</dbReference>
<dbReference type="AlphaFoldDB" id="A0AA41X962"/>
<protein>
    <submittedName>
        <fullName evidence="3">Dynamin family protein</fullName>
    </submittedName>
</protein>
<accession>A0AA41X962</accession>